<dbReference type="OrthoDB" id="9780884at2"/>
<dbReference type="GO" id="GO:0046872">
    <property type="term" value="F:metal ion binding"/>
    <property type="evidence" value="ECO:0007669"/>
    <property type="project" value="UniProtKB-KW"/>
</dbReference>
<gene>
    <name evidence="4" type="ORF">BET03_04755</name>
</gene>
<evidence type="ECO:0000313" key="4">
    <source>
        <dbReference type="EMBL" id="RKD30018.1"/>
    </source>
</evidence>
<protein>
    <submittedName>
        <fullName evidence="4">Phosphoesterase</fullName>
    </submittedName>
</protein>
<dbReference type="CDD" id="cd07385">
    <property type="entry name" value="MPP_YkuE_C"/>
    <property type="match status" value="1"/>
</dbReference>
<name>A0A419SXT2_9FIRM</name>
<sequence>MYKLVILVIIITLFYFLYYQNNSLVISKLQINSRDIPNSFNKCKIVHLSDLHNKRFGNNQKKLVKAIKEINPDFIVFTGDSVDSRLYNEKPALTLLSQILEIAPVYYVTGNHEWKSGRYYTLKEKIKELGVKILDNKFSKLQKGNDYIYIMGISDPQRYSKKTRYQLFKNKLINITNKIDEDKYKILLCHRPELLPLYTSQNINLVFTGHAHGGQIRLPIIGGVFVPNQGFFPKYTSGIYNEDKTKMVVSRGLGNSSIAPQRLFNRPEIIVLILNKHNN</sequence>
<proteinExistence type="predicted"/>
<accession>A0A419SXT2</accession>
<dbReference type="PANTHER" id="PTHR31302:SF31">
    <property type="entry name" value="PHOSPHODIESTERASE YAEI"/>
    <property type="match status" value="1"/>
</dbReference>
<reference evidence="4 5" key="1">
    <citation type="submission" date="2016-08" db="EMBL/GenBank/DDBJ databases">
        <title>Novel Firmicutes and Novel Genomes.</title>
        <authorList>
            <person name="Poppleton D.I."/>
            <person name="Gribaldo S."/>
        </authorList>
    </citation>
    <scope>NUCLEOTIDE SEQUENCE [LARGE SCALE GENOMIC DNA]</scope>
    <source>
        <strain evidence="4 5">CTT3</strain>
    </source>
</reference>
<dbReference type="Proteomes" id="UP000284177">
    <property type="component" value="Unassembled WGS sequence"/>
</dbReference>
<dbReference type="GO" id="GO:0009245">
    <property type="term" value="P:lipid A biosynthetic process"/>
    <property type="evidence" value="ECO:0007669"/>
    <property type="project" value="TreeGrafter"/>
</dbReference>
<dbReference type="InterPro" id="IPR029052">
    <property type="entry name" value="Metallo-depent_PP-like"/>
</dbReference>
<evidence type="ECO:0000313" key="5">
    <source>
        <dbReference type="Proteomes" id="UP000284177"/>
    </source>
</evidence>
<evidence type="ECO:0000259" key="3">
    <source>
        <dbReference type="Pfam" id="PF00149"/>
    </source>
</evidence>
<dbReference type="Gene3D" id="3.60.21.10">
    <property type="match status" value="1"/>
</dbReference>
<dbReference type="GO" id="GO:0016020">
    <property type="term" value="C:membrane"/>
    <property type="evidence" value="ECO:0007669"/>
    <property type="project" value="GOC"/>
</dbReference>
<dbReference type="Pfam" id="PF00149">
    <property type="entry name" value="Metallophos"/>
    <property type="match status" value="1"/>
</dbReference>
<comment type="caution">
    <text evidence="4">The sequence shown here is derived from an EMBL/GenBank/DDBJ whole genome shotgun (WGS) entry which is preliminary data.</text>
</comment>
<dbReference type="RefSeq" id="WP_120170226.1">
    <property type="nucleotide sequence ID" value="NZ_MCIB01000036.1"/>
</dbReference>
<dbReference type="AlphaFoldDB" id="A0A419SXT2"/>
<keyword evidence="2" id="KW-0378">Hydrolase</keyword>
<dbReference type="SUPFAM" id="SSF56300">
    <property type="entry name" value="Metallo-dependent phosphatases"/>
    <property type="match status" value="1"/>
</dbReference>
<organism evidence="4 5">
    <name type="scientific">Thermohalobacter berrensis</name>
    <dbReference type="NCBI Taxonomy" id="99594"/>
    <lineage>
        <taxon>Bacteria</taxon>
        <taxon>Bacillati</taxon>
        <taxon>Bacillota</taxon>
        <taxon>Tissierellia</taxon>
        <taxon>Tissierellales</taxon>
        <taxon>Thermohalobacteraceae</taxon>
        <taxon>Thermohalobacter</taxon>
    </lineage>
</organism>
<evidence type="ECO:0000256" key="2">
    <source>
        <dbReference type="ARBA" id="ARBA00022801"/>
    </source>
</evidence>
<dbReference type="InterPro" id="IPR051158">
    <property type="entry name" value="Metallophosphoesterase_sf"/>
</dbReference>
<feature type="domain" description="Calcineurin-like phosphoesterase" evidence="3">
    <location>
        <begin position="44"/>
        <end position="213"/>
    </location>
</feature>
<keyword evidence="5" id="KW-1185">Reference proteome</keyword>
<dbReference type="InterPro" id="IPR004843">
    <property type="entry name" value="Calcineurin-like_PHP"/>
</dbReference>
<dbReference type="PANTHER" id="PTHR31302">
    <property type="entry name" value="TRANSMEMBRANE PROTEIN WITH METALLOPHOSPHOESTERASE DOMAIN-RELATED"/>
    <property type="match status" value="1"/>
</dbReference>
<dbReference type="EMBL" id="MCIB01000036">
    <property type="protein sequence ID" value="RKD30018.1"/>
    <property type="molecule type" value="Genomic_DNA"/>
</dbReference>
<keyword evidence="1" id="KW-0479">Metal-binding</keyword>
<evidence type="ECO:0000256" key="1">
    <source>
        <dbReference type="ARBA" id="ARBA00022723"/>
    </source>
</evidence>
<dbReference type="GO" id="GO:0008758">
    <property type="term" value="F:UDP-2,3-diacylglucosamine hydrolase activity"/>
    <property type="evidence" value="ECO:0007669"/>
    <property type="project" value="TreeGrafter"/>
</dbReference>